<dbReference type="SUPFAM" id="SSF109998">
    <property type="entry name" value="Triger factor/SurA peptide-binding domain-like"/>
    <property type="match status" value="1"/>
</dbReference>
<dbReference type="EMBL" id="CP024091">
    <property type="protein sequence ID" value="ATP58754.1"/>
    <property type="molecule type" value="Genomic_DNA"/>
</dbReference>
<dbReference type="RefSeq" id="WP_099440648.1">
    <property type="nucleotide sequence ID" value="NZ_CP024091.1"/>
</dbReference>
<evidence type="ECO:0000313" key="3">
    <source>
        <dbReference type="Proteomes" id="UP000223749"/>
    </source>
</evidence>
<dbReference type="InterPro" id="IPR027304">
    <property type="entry name" value="Trigger_fact/SurA_dom_sf"/>
</dbReference>
<proteinExistence type="predicted"/>
<feature type="chain" id="PRO_5013857508" description="Peptidylprolyl isomerase" evidence="1">
    <location>
        <begin position="20"/>
        <end position="196"/>
    </location>
</feature>
<evidence type="ECO:0000256" key="1">
    <source>
        <dbReference type="SAM" id="SignalP"/>
    </source>
</evidence>
<gene>
    <name evidence="2" type="ORF">CPT03_20935</name>
</gene>
<evidence type="ECO:0000313" key="2">
    <source>
        <dbReference type="EMBL" id="ATP58754.1"/>
    </source>
</evidence>
<dbReference type="Proteomes" id="UP000223749">
    <property type="component" value="Chromosome"/>
</dbReference>
<keyword evidence="1" id="KW-0732">Signal</keyword>
<reference evidence="2 3" key="1">
    <citation type="submission" date="2017-10" db="EMBL/GenBank/DDBJ databases">
        <title>Whole genome of Pedobacter ginsengisoli T01R-27 isolated from tomato rhizosphere.</title>
        <authorList>
            <person name="Weon H.-Y."/>
            <person name="Lee S.A."/>
            <person name="Sang M.K."/>
            <person name="Song J."/>
        </authorList>
    </citation>
    <scope>NUCLEOTIDE SEQUENCE [LARGE SCALE GENOMIC DNA]</scope>
    <source>
        <strain evidence="2 3">T01R-27</strain>
    </source>
</reference>
<feature type="signal peptide" evidence="1">
    <location>
        <begin position="1"/>
        <end position="19"/>
    </location>
</feature>
<name>A0A2D1UB70_9SPHI</name>
<dbReference type="AlphaFoldDB" id="A0A2D1UB70"/>
<evidence type="ECO:0008006" key="4">
    <source>
        <dbReference type="Google" id="ProtNLM"/>
    </source>
</evidence>
<dbReference type="KEGG" id="pgs:CPT03_20935"/>
<dbReference type="OrthoDB" id="14196at2"/>
<protein>
    <recommendedName>
        <fullName evidence="4">Peptidylprolyl isomerase</fullName>
    </recommendedName>
</protein>
<sequence>MRKVYCAIIISLFITGAFAQNVAVVNGKPITNKEFMWVYKKNHSSYRNVTPEDLEAYLSLYINFKLKVLEAKEMGLDKDTAYLAEVKNYEHALRTQKRISKTKPEYVFIMNEYKEAVLMFNISEIKVWNQAQNDENQLRIFYDKNKSVYLQSSFDEVRGQVVTDYQQELENEWIKALRNKYPVKINQDEIRKLARL</sequence>
<organism evidence="2 3">
    <name type="scientific">Pedobacter ginsengisoli</name>
    <dbReference type="NCBI Taxonomy" id="363852"/>
    <lineage>
        <taxon>Bacteria</taxon>
        <taxon>Pseudomonadati</taxon>
        <taxon>Bacteroidota</taxon>
        <taxon>Sphingobacteriia</taxon>
        <taxon>Sphingobacteriales</taxon>
        <taxon>Sphingobacteriaceae</taxon>
        <taxon>Pedobacter</taxon>
    </lineage>
</organism>
<accession>A0A2D1UB70</accession>
<keyword evidence="3" id="KW-1185">Reference proteome</keyword>